<dbReference type="InterPro" id="IPR013102">
    <property type="entry name" value="PYNP_C"/>
</dbReference>
<dbReference type="InterPro" id="IPR000312">
    <property type="entry name" value="Glycosyl_Trfase_fam3"/>
</dbReference>
<dbReference type="SMART" id="SM00941">
    <property type="entry name" value="PYNP_C"/>
    <property type="match status" value="1"/>
</dbReference>
<evidence type="ECO:0000256" key="3">
    <source>
        <dbReference type="ARBA" id="ARBA00048550"/>
    </source>
</evidence>
<dbReference type="InterPro" id="IPR036320">
    <property type="entry name" value="Glycosyl_Trfase_fam3_N_dom_sf"/>
</dbReference>
<dbReference type="InterPro" id="IPR017459">
    <property type="entry name" value="Glycosyl_Trfase_fam3_N_dom"/>
</dbReference>
<dbReference type="Pfam" id="PF00591">
    <property type="entry name" value="Glycos_transf_3"/>
    <property type="match status" value="1"/>
</dbReference>
<dbReference type="InterPro" id="IPR013466">
    <property type="entry name" value="Thymidine/AMP_Pase"/>
</dbReference>
<evidence type="ECO:0000256" key="2">
    <source>
        <dbReference type="ARBA" id="ARBA00022679"/>
    </source>
</evidence>
<evidence type="ECO:0000313" key="6">
    <source>
        <dbReference type="EMBL" id="UTW03925.1"/>
    </source>
</evidence>
<evidence type="ECO:0000256" key="1">
    <source>
        <dbReference type="ARBA" id="ARBA00022676"/>
    </source>
</evidence>
<name>A0ABY5GVH3_9GAMM</name>
<comment type="catalytic activity">
    <reaction evidence="3 4">
        <text>thymidine + phosphate = 2-deoxy-alpha-D-ribose 1-phosphate + thymine</text>
        <dbReference type="Rhea" id="RHEA:16037"/>
        <dbReference type="ChEBI" id="CHEBI:17748"/>
        <dbReference type="ChEBI" id="CHEBI:17821"/>
        <dbReference type="ChEBI" id="CHEBI:43474"/>
        <dbReference type="ChEBI" id="CHEBI:57259"/>
        <dbReference type="EC" id="2.4.2.4"/>
    </reaction>
</comment>
<dbReference type="PANTHER" id="PTHR10515">
    <property type="entry name" value="THYMIDINE PHOSPHORYLASE"/>
    <property type="match status" value="1"/>
</dbReference>
<dbReference type="PANTHER" id="PTHR10515:SF0">
    <property type="entry name" value="THYMIDINE PHOSPHORYLASE"/>
    <property type="match status" value="1"/>
</dbReference>
<dbReference type="SUPFAM" id="SSF52418">
    <property type="entry name" value="Nucleoside phosphorylase/phosphoribosyltransferase catalytic domain"/>
    <property type="match status" value="1"/>
</dbReference>
<protein>
    <recommendedName>
        <fullName evidence="4">Putative thymidine phosphorylase</fullName>
        <ecNumber evidence="4">2.4.2.4</ecNumber>
    </recommendedName>
    <alternativeName>
        <fullName evidence="4">TdRPase</fullName>
    </alternativeName>
</protein>
<reference evidence="6" key="1">
    <citation type="submission" date="2021-04" db="EMBL/GenBank/DDBJ databases">
        <title>Oceanospirillales bacteria with DddD are important DMSP degraders in coastal seawater.</title>
        <authorList>
            <person name="Liu J."/>
        </authorList>
    </citation>
    <scope>NUCLEOTIDE SEQUENCE</scope>
    <source>
        <strain evidence="6">GY6</strain>
    </source>
</reference>
<gene>
    <name evidence="6" type="ORF">KDX31_02510</name>
</gene>
<dbReference type="NCBIfam" id="TIGR02645">
    <property type="entry name" value="ARCH_P_rylase"/>
    <property type="match status" value="1"/>
</dbReference>
<dbReference type="Gene3D" id="3.90.1170.30">
    <property type="entry name" value="Pyrimidine nucleoside phosphorylase-like, C-terminal domain"/>
    <property type="match status" value="1"/>
</dbReference>
<dbReference type="SUPFAM" id="SSF47648">
    <property type="entry name" value="Nucleoside phosphorylase/phosphoribosyltransferase N-terminal domain"/>
    <property type="match status" value="1"/>
</dbReference>
<dbReference type="Gene3D" id="2.40.40.20">
    <property type="match status" value="1"/>
</dbReference>
<comment type="similarity">
    <text evidence="4">Belongs to the thymidine/pyrimidine-nucleoside phosphorylase family. Type 2 subfamily.</text>
</comment>
<dbReference type="Gene3D" id="1.20.970.50">
    <property type="match status" value="1"/>
</dbReference>
<dbReference type="Pfam" id="PF02885">
    <property type="entry name" value="Glycos_trans_3N"/>
    <property type="match status" value="1"/>
</dbReference>
<sequence length="520" mass="56046">MIFTPERATTLQARRLGIDTRQEPIIYLRADSPVCRSEGFSALSRVQVHTEHCKTIATLNIVTSEMLHRGQIGFSESAWQRLNLNTGDTVWLSHPRPVQSLSHVRAKVYGHLLGKQQFQEIINDIVDGRYADVHIAAFITACGDDKLNDAEIIALTQAMIDSGSRIDWGQPMVIDKHCVGGLPGNRTTPIVVAILAASGLTMPKTSSRAITSPAGTADTMETITEVSLTLEQMKQVVEQEGACLAWGGSVRLSPSDDILIQVERALDIDSEGQLIASVLSKKIAAGATHVLIDIPVGPTAKVRTQKAADKLASSFLKVGEQLGIKIQILYTDGSQPVGNGIGPALEAKDVLAVLQNDTDAPQDLKQRALTMAGTMLEMAGTVEPDQGIGKATTVLESGLAWEKFCAICNAQGGMKQPDEAPYLFKLMADRKGTVTQVDNRRLAQVAKLAGAPIDPTAGLEIHVKLGQQVYPHEPLLTIHAESSGELNYAVDYLESHPDIVCLSTDEESNQGEDSDENHTD</sequence>
<accession>A0ABY5GVH3</accession>
<organism evidence="6 7">
    <name type="scientific">Amphritea atlantica</name>
    <dbReference type="NCBI Taxonomy" id="355243"/>
    <lineage>
        <taxon>Bacteria</taxon>
        <taxon>Pseudomonadati</taxon>
        <taxon>Pseudomonadota</taxon>
        <taxon>Gammaproteobacteria</taxon>
        <taxon>Oceanospirillales</taxon>
        <taxon>Oceanospirillaceae</taxon>
        <taxon>Amphritea</taxon>
    </lineage>
</organism>
<feature type="domain" description="Pyrimidine nucleoside phosphorylase C-terminal" evidence="5">
    <location>
        <begin position="433"/>
        <end position="500"/>
    </location>
</feature>
<dbReference type="SUPFAM" id="SSF54680">
    <property type="entry name" value="Pyrimidine nucleoside phosphorylase C-terminal domain"/>
    <property type="match status" value="1"/>
</dbReference>
<dbReference type="InterPro" id="IPR028579">
    <property type="entry name" value="Thym_Pase_Put"/>
</dbReference>
<dbReference type="InterPro" id="IPR017872">
    <property type="entry name" value="Pyrmidine_PPase_CS"/>
</dbReference>
<dbReference type="InterPro" id="IPR036566">
    <property type="entry name" value="PYNP-like_C_sf"/>
</dbReference>
<dbReference type="Proteomes" id="UP001059950">
    <property type="component" value="Chromosome"/>
</dbReference>
<dbReference type="EMBL" id="CP073344">
    <property type="protein sequence ID" value="UTW03925.1"/>
    <property type="molecule type" value="Genomic_DNA"/>
</dbReference>
<dbReference type="InterPro" id="IPR000053">
    <property type="entry name" value="Thymidine/pyrmidine_PPase"/>
</dbReference>
<evidence type="ECO:0000256" key="4">
    <source>
        <dbReference type="HAMAP-Rule" id="MF_00703"/>
    </source>
</evidence>
<keyword evidence="7" id="KW-1185">Reference proteome</keyword>
<dbReference type="EC" id="2.4.2.4" evidence="4"/>
<dbReference type="Gene3D" id="3.40.1030.10">
    <property type="entry name" value="Nucleoside phosphorylase/phosphoribosyltransferase catalytic domain"/>
    <property type="match status" value="1"/>
</dbReference>
<dbReference type="NCBIfam" id="NF003338">
    <property type="entry name" value="PRK04350.1"/>
    <property type="match status" value="1"/>
</dbReference>
<keyword evidence="2 4" id="KW-0808">Transferase</keyword>
<dbReference type="PROSITE" id="PS00647">
    <property type="entry name" value="THYMID_PHOSPHORYLASE"/>
    <property type="match status" value="1"/>
</dbReference>
<dbReference type="Pfam" id="PF07831">
    <property type="entry name" value="PYNP_C"/>
    <property type="match status" value="1"/>
</dbReference>
<evidence type="ECO:0000313" key="7">
    <source>
        <dbReference type="Proteomes" id="UP001059950"/>
    </source>
</evidence>
<evidence type="ECO:0000259" key="5">
    <source>
        <dbReference type="SMART" id="SM00941"/>
    </source>
</evidence>
<proteinExistence type="inferred from homology"/>
<dbReference type="InterPro" id="IPR035902">
    <property type="entry name" value="Nuc_phospho_transferase"/>
</dbReference>
<keyword evidence="1 4" id="KW-0328">Glycosyltransferase</keyword>
<dbReference type="HAMAP" id="MF_00703">
    <property type="entry name" value="Thymid_phosp_2"/>
    <property type="match status" value="1"/>
</dbReference>